<sequence length="70" mass="7342">MLHTRGSRGKAFLNPCGGNVGFTGRTGGAKRGPCGKKGHPSPSRMYGQDPAPWDKMMPGMERKNRVGGGG</sequence>
<reference evidence="2 3" key="1">
    <citation type="submission" date="2016-01" db="EMBL/GenBank/DDBJ databases">
        <title>Draft Genome Sequences of Seven Thermophilic Sporeformers Isolated from Foods.</title>
        <authorList>
            <person name="Berendsen E.M."/>
            <person name="Wells-Bennik M.H."/>
            <person name="Krawcyk A.O."/>
            <person name="De Jong A."/>
            <person name="Holsappel S."/>
            <person name="Eijlander R.T."/>
            <person name="Kuipers O.P."/>
        </authorList>
    </citation>
    <scope>NUCLEOTIDE SEQUENCE [LARGE SCALE GENOMIC DNA]</scope>
    <source>
        <strain evidence="2 3">B4135</strain>
    </source>
</reference>
<feature type="compositionally biased region" description="Gly residues" evidence="1">
    <location>
        <begin position="18"/>
        <end position="30"/>
    </location>
</feature>
<accession>A0A150MBL4</accession>
<dbReference type="Proteomes" id="UP000075683">
    <property type="component" value="Unassembled WGS sequence"/>
</dbReference>
<evidence type="ECO:0000313" key="2">
    <source>
        <dbReference type="EMBL" id="KYD21632.1"/>
    </source>
</evidence>
<dbReference type="AlphaFoldDB" id="A0A150MBL4"/>
<comment type="caution">
    <text evidence="2">The sequence shown here is derived from an EMBL/GenBank/DDBJ whole genome shotgun (WGS) entry which is preliminary data.</text>
</comment>
<protein>
    <submittedName>
        <fullName evidence="2">Uncharacterized protein</fullName>
    </submittedName>
</protein>
<gene>
    <name evidence="2" type="ORF">B4135_1640</name>
</gene>
<organism evidence="2 3">
    <name type="scientific">Caldibacillus debilis</name>
    <dbReference type="NCBI Taxonomy" id="301148"/>
    <lineage>
        <taxon>Bacteria</taxon>
        <taxon>Bacillati</taxon>
        <taxon>Bacillota</taxon>
        <taxon>Bacilli</taxon>
        <taxon>Bacillales</taxon>
        <taxon>Bacillaceae</taxon>
        <taxon>Caldibacillus</taxon>
    </lineage>
</organism>
<dbReference type="EMBL" id="LQYT01000017">
    <property type="protein sequence ID" value="KYD21632.1"/>
    <property type="molecule type" value="Genomic_DNA"/>
</dbReference>
<feature type="region of interest" description="Disordered" evidence="1">
    <location>
        <begin position="1"/>
        <end position="70"/>
    </location>
</feature>
<evidence type="ECO:0000256" key="1">
    <source>
        <dbReference type="SAM" id="MobiDB-lite"/>
    </source>
</evidence>
<evidence type="ECO:0000313" key="3">
    <source>
        <dbReference type="Proteomes" id="UP000075683"/>
    </source>
</evidence>
<proteinExistence type="predicted"/>
<name>A0A150MBL4_9BACI</name>